<gene>
    <name evidence="2" type="ORF">OH818_07635</name>
</gene>
<feature type="signal peptide" evidence="1">
    <location>
        <begin position="1"/>
        <end position="30"/>
    </location>
</feature>
<dbReference type="RefSeq" id="WP_268882443.1">
    <property type="nucleotide sequence ID" value="NZ_CP114029.1"/>
</dbReference>
<evidence type="ECO:0000313" key="3">
    <source>
        <dbReference type="Proteomes" id="UP001164020"/>
    </source>
</evidence>
<sequence>MNRLSALLLTLGALTLGALSAAALSSPAVAADALETYRTEAIPSKVPACDDADVLGEVEDQFEYGAPRMLEAKLEILEFKGMFEKAYQPQVLNEPYPDVNPIERRYCQAKALISDHKWRTVYYVVEYPMGFAAADAYLGLFSPVRGWKAEGCVLGLDEWHVYGANCQSLRRYPPDAAVADYPGFVSKY</sequence>
<proteinExistence type="predicted"/>
<dbReference type="EMBL" id="CP114029">
    <property type="protein sequence ID" value="WAP70016.1"/>
    <property type="molecule type" value="Genomic_DNA"/>
</dbReference>
<dbReference type="Proteomes" id="UP001164020">
    <property type="component" value="Chromosome"/>
</dbReference>
<name>A0ABY7C2R6_9HYPH</name>
<reference evidence="2" key="1">
    <citation type="submission" date="2022-12" db="EMBL/GenBank/DDBJ databases">
        <title>Jiella pelagia sp. nov., isolated from phosphonate enriched culture of Northwest Pacific surface seawater.</title>
        <authorList>
            <person name="Shin D.Y."/>
            <person name="Hwang C.Y."/>
        </authorList>
    </citation>
    <scope>NUCLEOTIDE SEQUENCE</scope>
    <source>
        <strain evidence="2">HL-NP1</strain>
    </source>
</reference>
<protein>
    <submittedName>
        <fullName evidence="2">Uncharacterized protein</fullName>
    </submittedName>
</protein>
<organism evidence="2 3">
    <name type="scientific">Jiella pelagia</name>
    <dbReference type="NCBI Taxonomy" id="2986949"/>
    <lineage>
        <taxon>Bacteria</taxon>
        <taxon>Pseudomonadati</taxon>
        <taxon>Pseudomonadota</taxon>
        <taxon>Alphaproteobacteria</taxon>
        <taxon>Hyphomicrobiales</taxon>
        <taxon>Aurantimonadaceae</taxon>
        <taxon>Jiella</taxon>
    </lineage>
</organism>
<feature type="chain" id="PRO_5046408182" evidence="1">
    <location>
        <begin position="31"/>
        <end position="188"/>
    </location>
</feature>
<keyword evidence="3" id="KW-1185">Reference proteome</keyword>
<accession>A0ABY7C2R6</accession>
<keyword evidence="1" id="KW-0732">Signal</keyword>
<evidence type="ECO:0000313" key="2">
    <source>
        <dbReference type="EMBL" id="WAP70016.1"/>
    </source>
</evidence>
<evidence type="ECO:0000256" key="1">
    <source>
        <dbReference type="SAM" id="SignalP"/>
    </source>
</evidence>